<organism evidence="1">
    <name type="scientific">Arundo donax</name>
    <name type="common">Giant reed</name>
    <name type="synonym">Donax arundinaceus</name>
    <dbReference type="NCBI Taxonomy" id="35708"/>
    <lineage>
        <taxon>Eukaryota</taxon>
        <taxon>Viridiplantae</taxon>
        <taxon>Streptophyta</taxon>
        <taxon>Embryophyta</taxon>
        <taxon>Tracheophyta</taxon>
        <taxon>Spermatophyta</taxon>
        <taxon>Magnoliopsida</taxon>
        <taxon>Liliopsida</taxon>
        <taxon>Poales</taxon>
        <taxon>Poaceae</taxon>
        <taxon>PACMAD clade</taxon>
        <taxon>Arundinoideae</taxon>
        <taxon>Arundineae</taxon>
        <taxon>Arundo</taxon>
    </lineage>
</organism>
<reference evidence="1" key="1">
    <citation type="submission" date="2014-09" db="EMBL/GenBank/DDBJ databases">
        <authorList>
            <person name="Magalhaes I.L.F."/>
            <person name="Oliveira U."/>
            <person name="Santos F.R."/>
            <person name="Vidigal T.H.D.A."/>
            <person name="Brescovit A.D."/>
            <person name="Santos A.J."/>
        </authorList>
    </citation>
    <scope>NUCLEOTIDE SEQUENCE</scope>
    <source>
        <tissue evidence="1">Shoot tissue taken approximately 20 cm above the soil surface</tissue>
    </source>
</reference>
<protein>
    <submittedName>
        <fullName evidence="1">Uncharacterized protein</fullName>
    </submittedName>
</protein>
<reference evidence="1" key="2">
    <citation type="journal article" date="2015" name="Data Brief">
        <title>Shoot transcriptome of the giant reed, Arundo donax.</title>
        <authorList>
            <person name="Barrero R.A."/>
            <person name="Guerrero F.D."/>
            <person name="Moolhuijzen P."/>
            <person name="Goolsby J.A."/>
            <person name="Tidwell J."/>
            <person name="Bellgard S.E."/>
            <person name="Bellgard M.I."/>
        </authorList>
    </citation>
    <scope>NUCLEOTIDE SEQUENCE</scope>
    <source>
        <tissue evidence="1">Shoot tissue taken approximately 20 cm above the soil surface</tissue>
    </source>
</reference>
<evidence type="ECO:0000313" key="1">
    <source>
        <dbReference type="EMBL" id="JAD42105.1"/>
    </source>
</evidence>
<dbReference type="EMBL" id="GBRH01255790">
    <property type="protein sequence ID" value="JAD42105.1"/>
    <property type="molecule type" value="Transcribed_RNA"/>
</dbReference>
<sequence length="80" mass="9196">MSLLVLVQEGLKIDSRFKFAFDFKYRNVFIKFDNIGDAARISNAIISCNGDSLKFIKVENCDIFPEAEDETLITVVHRHQ</sequence>
<accession>A0A0A8ZZF7</accession>
<dbReference type="AlphaFoldDB" id="A0A0A8ZZF7"/>
<proteinExistence type="predicted"/>
<name>A0A0A8ZZF7_ARUDO</name>